<dbReference type="KEGG" id="lhb:D1010_09555"/>
<dbReference type="EMBL" id="CP045143">
    <property type="protein sequence ID" value="QFR23633.1"/>
    <property type="molecule type" value="Genomic_DNA"/>
</dbReference>
<proteinExistence type="predicted"/>
<name>A0A5P8M578_9LACO</name>
<gene>
    <name evidence="1" type="ORF">D1010_09555</name>
</gene>
<protein>
    <recommendedName>
        <fullName evidence="3">Arc-like DNA binding domain-containing protein</fullName>
    </recommendedName>
</protein>
<dbReference type="Proteomes" id="UP000326779">
    <property type="component" value="Chromosome"/>
</dbReference>
<accession>A0A5P8M578</accession>
<organism evidence="1 2">
    <name type="scientific">Schleiferilactobacillus harbinensis</name>
    <dbReference type="NCBI Taxonomy" id="304207"/>
    <lineage>
        <taxon>Bacteria</taxon>
        <taxon>Bacillati</taxon>
        <taxon>Bacillota</taxon>
        <taxon>Bacilli</taxon>
        <taxon>Lactobacillales</taxon>
        <taxon>Lactobacillaceae</taxon>
        <taxon>Schleiferilactobacillus</taxon>
    </lineage>
</organism>
<dbReference type="AlphaFoldDB" id="A0A5P8M578"/>
<evidence type="ECO:0008006" key="3">
    <source>
        <dbReference type="Google" id="ProtNLM"/>
    </source>
</evidence>
<evidence type="ECO:0000313" key="1">
    <source>
        <dbReference type="EMBL" id="QFR23633.1"/>
    </source>
</evidence>
<sequence>MRLTLRSVPDDLVEQIDQQLARVNDRKGTNMTRNKFIVAVLTEFFSGDKTSELQRMNNEIEDLLAVLHAHVAAEQVLIATVVNNELSSAKEENHAK</sequence>
<reference evidence="1 2" key="1">
    <citation type="submission" date="2019-10" db="EMBL/GenBank/DDBJ databases">
        <title>The completed genome of Lactobacillus harbinensis M1.</title>
        <authorList>
            <person name="Zheng Y."/>
        </authorList>
    </citation>
    <scope>NUCLEOTIDE SEQUENCE [LARGE SCALE GENOMIC DNA]</scope>
    <source>
        <strain evidence="1 2">M1</strain>
    </source>
</reference>
<dbReference type="RefSeq" id="WP_152260835.1">
    <property type="nucleotide sequence ID" value="NZ_CP045143.1"/>
</dbReference>
<evidence type="ECO:0000313" key="2">
    <source>
        <dbReference type="Proteomes" id="UP000326779"/>
    </source>
</evidence>